<dbReference type="Gene3D" id="2.40.10.10">
    <property type="entry name" value="Trypsin-like serine proteases"/>
    <property type="match status" value="2"/>
</dbReference>
<dbReference type="RefSeq" id="WP_319696912.1">
    <property type="nucleotide sequence ID" value="NZ_JARAWN010000321.1"/>
</dbReference>
<reference evidence="2" key="1">
    <citation type="journal article" date="2023" name="Microb. Genom.">
        <title>Mesoterricola silvestris gen. nov., sp. nov., Mesoterricola sediminis sp. nov., Geothrix oryzae sp. nov., Geothrix edaphica sp. nov., Geothrix rubra sp. nov., and Geothrix limicola sp. nov., six novel members of Acidobacteriota isolated from soils.</title>
        <authorList>
            <person name="Weisberg A.J."/>
            <person name="Pearce E."/>
            <person name="Kramer C.G."/>
            <person name="Chang J.H."/>
            <person name="Clarke C.R."/>
        </authorList>
    </citation>
    <scope>NUCLEOTIDE SEQUENCE</scope>
    <source>
        <strain evidence="2">ND06-05F</strain>
    </source>
</reference>
<evidence type="ECO:0000313" key="3">
    <source>
        <dbReference type="Proteomes" id="UP001273589"/>
    </source>
</evidence>
<dbReference type="InterPro" id="IPR043504">
    <property type="entry name" value="Peptidase_S1_PA_chymotrypsin"/>
</dbReference>
<feature type="chain" id="PRO_5042528010" evidence="1">
    <location>
        <begin position="34"/>
        <end position="472"/>
    </location>
</feature>
<keyword evidence="1" id="KW-0732">Signal</keyword>
<comment type="caution">
    <text evidence="2">The sequence shown here is derived from an EMBL/GenBank/DDBJ whole genome shotgun (WGS) entry which is preliminary data.</text>
</comment>
<evidence type="ECO:0000313" key="2">
    <source>
        <dbReference type="EMBL" id="MDX3134739.1"/>
    </source>
</evidence>
<dbReference type="CDD" id="cd21112">
    <property type="entry name" value="alphaLP-like"/>
    <property type="match status" value="1"/>
</dbReference>
<dbReference type="EMBL" id="JARAWN010000321">
    <property type="protein sequence ID" value="MDX3134739.1"/>
    <property type="molecule type" value="Genomic_DNA"/>
</dbReference>
<proteinExistence type="predicted"/>
<dbReference type="AlphaFoldDB" id="A0AAJ2PWN8"/>
<evidence type="ECO:0000256" key="1">
    <source>
        <dbReference type="SAM" id="SignalP"/>
    </source>
</evidence>
<protein>
    <submittedName>
        <fullName evidence="2">S1 family peptidase</fullName>
    </submittedName>
</protein>
<feature type="signal peptide" evidence="1">
    <location>
        <begin position="1"/>
        <end position="33"/>
    </location>
</feature>
<accession>A0AAJ2PWN8</accession>
<organism evidence="2 3">
    <name type="scientific">Streptomyces europaeiscabiei</name>
    <dbReference type="NCBI Taxonomy" id="146819"/>
    <lineage>
        <taxon>Bacteria</taxon>
        <taxon>Bacillati</taxon>
        <taxon>Actinomycetota</taxon>
        <taxon>Actinomycetes</taxon>
        <taxon>Kitasatosporales</taxon>
        <taxon>Streptomycetaceae</taxon>
        <taxon>Streptomyces</taxon>
    </lineage>
</organism>
<dbReference type="SUPFAM" id="SSF50494">
    <property type="entry name" value="Trypsin-like serine proteases"/>
    <property type="match status" value="1"/>
</dbReference>
<dbReference type="Proteomes" id="UP001273589">
    <property type="component" value="Unassembled WGS sequence"/>
</dbReference>
<sequence>MFDNIKQNRRRAAAIAMASALAGSLALVPQAVAAEPGPVAERSVFLNPEGDGGVERPVLDSIKQTAEEQGISLGEALDFYVSKAGAEAEPTPEDQPDGPVDTPDVTVDDLTAGELEDILAMATDEGIPFTEAIDQYGWQDQFTEVVNELETSFPDEFSGGVKSGDDAWFAFKGEAPAEAVELVGSLPVPVEVVSNRGFSEGELAAAQDAAHAQVLAQSGVRDAVSFYDVKEGEVRVQAELDSSSTKGAARSAAARKSISSTVDVGDIPVTVQVVNDASYEKQDGKIRGGGYLSIGCTAGFNLKQISGNTKRLGTAGHCTTVATQKYSNHSTHGGSTTVSTKWSHQGDGGDLGYTSKGDKASTRTFYHNVNKSRYADKRGSMPAVGTSICKFGRTSGKTCSTVRYKNVNAGGLGHMVVMNGNACKPGDSGGPWFSGGTAYGIHTGIVPVDGAQRCIFTPAYLYQNRGYDVWTR</sequence>
<name>A0AAJ2PWN8_9ACTN</name>
<dbReference type="InterPro" id="IPR009003">
    <property type="entry name" value="Peptidase_S1_PA"/>
</dbReference>
<gene>
    <name evidence="2" type="ORF">PV367_34275</name>
</gene>